<keyword evidence="8" id="KW-0812">Transmembrane</keyword>
<dbReference type="SUPFAM" id="SSF57184">
    <property type="entry name" value="Growth factor receptor domain"/>
    <property type="match status" value="4"/>
</dbReference>
<feature type="compositionally biased region" description="Low complexity" evidence="7">
    <location>
        <begin position="2963"/>
        <end position="2974"/>
    </location>
</feature>
<feature type="domain" description="EGF-like" evidence="10">
    <location>
        <begin position="1925"/>
        <end position="1964"/>
    </location>
</feature>
<reference evidence="13" key="1">
    <citation type="submission" date="2016-04" db="UniProtKB">
        <authorList>
            <consortium name="WormBaseParasite"/>
        </authorList>
    </citation>
    <scope>IDENTIFICATION</scope>
</reference>
<feature type="domain" description="EGF-like" evidence="10">
    <location>
        <begin position="916"/>
        <end position="954"/>
    </location>
</feature>
<dbReference type="Pfam" id="PF23427">
    <property type="entry name" value="EGF_4"/>
    <property type="match status" value="1"/>
</dbReference>
<dbReference type="Gene3D" id="2.10.25.10">
    <property type="entry name" value="Laminin"/>
    <property type="match status" value="29"/>
</dbReference>
<sequence>MDVSPDTLNAPGRVCKKANLCANVKCAPEADCHETQLGPVCECASGYIDISRQHGMSSGRVCKKVVNECVEGKHDCSKSANCIDTEDSYTCRCKDGFRDESPDMSRPGRICVQTFVPQPPECDVKDPLSCDVSKKEVCVFVDGTYKCQCATGYGRLPDGRCLVINECQDKRLNDCSENADCFDQAEGYTCRCRSGFVDVSPLGSRGRICKQRINECSNFKRYHVDCDPHASCIDTDEGYTCRCQPGFADISESFNRLPGRRCVEAVNECMNNDLNDCSENAICEDAKEGYTCTCRKGYVDASQNITHYPGRICLKPRENELNVSNASLDSCDPKSPRCRENEICSDRRQHGTFMCECADNCFRYNDGSCRVSSFCTSSNDCDKNAYCINAFDSYKCQCKPGFIDISTDLAKRPGRKCKQLINECATGQHTCSPYASCIDAADGYICQCLPGFVDTSSEKQLAPGRKCSNASNECLDRSLNTCDENADCIDTPDSYVCKCYIGYVDVSSGANLPPGRVCTVDTTCPKQKTDLIFLIDGSGSIGSYVFKHEVLRFVHEFIELFDIGMDKTRVGLIQYSDQIRHEFDLNQSKDKASVIQAISQVQYLTGLTRTGAAIQHMVVEGFSERRGSRTDNDDVARVAIVITDGRSQDNVTEPSEGARKEHVSMFAVGVTDHVLPSELETISGSASRWFYVDRFKDLDTRLRSLIQKEACPPVQRPPIPPTGCNPQTQTGCNRVLNEICKNIDGVSRCVCPEGFHRNSETQVCGGDHCNPDVKTTCPSPEICQKTPFGNYRCSCPAGYGRNSESGICVLFGDESHPTTVPQDQSTPPTVDCRSHKCEHNQQCILRYGVYKCECAPGFERHPLTGMCKYPNECTPADPNTCDARKREKCLLHATGHYYTCQCASGERRDPATEVCLRDECALKIHDCDVNAQCIDTYDGYLCSCKQGFLDRSPDPANKPGRKCIKQRNECLEGTHHCSPNAICTDTPDGYVCKCKPGFIDYSPNPQNFGGIVCQEIIDECANPTLNNCHKDAICVDTADSYKCVCKPGYVDMDELRNPGKNCQKETTNDKCIIGNNDCDKNARCIPEGKSNYVCACPGGFRDKSPDPTRPGRVCIPLIPECDNPSLNDCDSPDRAICIETDDGYLCRCRQGFYDISPDKTAKPGRLCKALVNECEEGTHDCAPEGGICEDTPDSFTCRCAINFYDVSYDPKNRPGRNCKRLINECETGQNDCSPDAECKDTQDSYICSCKAGYVDVSPDTVNRSGRRCLLRVNECEKKLHDCSVNADCIDTTESYTCKCRDDFVDESPERQKHPGRVCVPALVDECRSNKHNCDPNAVCKDLPQGYTCQCKSDFIDESANRLSEPGRKCVRRPAPPPAECSINVQTSCKVELNEVCKMVKGVPKCACPTSYSRDSITKACTVINECDFPQLNDCHPNAECIDEPSSYTCRCRSGYMDVSPKDKPGRSCQPLVNECEFSHLHDCHQNALCIDKEDGYECKCQDGFVDRLPSHPGRLCKKLINECLQSSLNSCDKNAKCFDEEDGYRCECNENYLDISPSPTMRGRACKLLVNECEDPKLNDCDKNATCTDTTDSYTCECPPNSRDISPNLAFPGRVCMFKKIYCATGQHDCDPKAICTDNEQSFTCTCPDGYVDRSPNKLSRPGRVCVELIDECSSGRHTCSPQAECRDLEEGYTCECKEGYIDRSPNMASQPGRVCGTPEVCPSNHECSSAAVCEPLGGNKYECTCIQGYVDQSPAGLKGRVCVRNNACRDPRLNNCSRNAICYDEPNGYRCECSRGYIDRSPEGGLPGRVCELPQTPTPPPRHPCQDLELNDCHPAGTCRATGPDTYTCECLRGYEDRSPDKDKPGRNCVLTLPVCLDREQNDCHSAAICSETDTEEKYTCRCRDGYLDKSPDLKRPGRLCVEEVNECLDASLNDCDPLAICKDLPDGFTCQCPINTEDRSPDPTKPGRKCFVPINECKNSALNNCSRFATCIDKPDGYECKCLNGYHDKNPDFPGTICNFIINECEQPKLNDCHQKAECIDTEAGYDCKCIPPYKDEKPELPGRLCTFNECSEPSMNTCDINADCVDLESGYTCICKAGFYDESPNLSEPGRRCTSTPQAVPTCGNFHCRPELNEFCVGGVECLCKPDEGRSSPDEVCQKVIKTPFLLRVLHRDDEKLIYTSEIGKSNSVPNIEISKLFSSDMGRSIAGTSYAPRYVTTEVNYVTHPKTVNSSWPDGLLFSFSVATTPTGSPVDKCDLWKQLMESLQRTNGAIGKGSLTVAPDVELLDPCREVPPPGIKCGNSYCNPSLGEVCIANAVCGCPRNEKRTSPTDKCYAVESWAIPVWVIRKGETNLIYNSTFADPTHPLNKDYVQRFESGMKQSYSHTPFKDSFVAVEVIEIADPMTVNATWDAGILYNCTLYFRKGSVSIPSEAYRALIRYIIDENSYQIGTSSLYINPYQQSIFDACFKNDCHPKGLCHPLGPNAYRCECGSGYRDLKPNDPGRHCLPSLYNECLNKEDNECSENARCIDQKYLYKCECIKPYVDAAPSGKLPGSVCVLDYCSDVNFCPVNTTCVNLEEQAKCECESGYVDIRDSPVRLQHYGPEVICILETERNECLLGLTDCASVAECVDLPKGYECRCPEGYIDGNPEKPGRFCAAKRCDMCNEHGTCVYSADNTNATCACEAGWSGEFCNIAPSKASMILLIILALLFLLLTLCCLLYFCTKCVCFKGHKRGWPWDTMQSVSSESASTSGHEAYPEFGGIPRVTVKKDAVNRGDLARRMDVSDLENYIDGDYRIPRVGAIDADAISQSSSEYTWREEVVRTVTTDVTKTETHKTITNADVHDTTAEFHVYPPLEAAADAESSSQVTVRKRSASMLHKDEQERGESVAEFSIGNANHEYGESRIEDRRVSEYSTDRDAESVRSESVAEDDIYDKRTLVRRNHGYEPGAEGDRYWTEVTTTTSTKNTSKY</sequence>
<evidence type="ECO:0000256" key="7">
    <source>
        <dbReference type="SAM" id="MobiDB-lite"/>
    </source>
</evidence>
<feature type="disulfide bond" evidence="6">
    <location>
        <begin position="1885"/>
        <end position="1902"/>
    </location>
</feature>
<feature type="compositionally biased region" description="Basic and acidic residues" evidence="7">
    <location>
        <begin position="2906"/>
        <end position="2927"/>
    </location>
</feature>
<feature type="domain" description="EGF-like" evidence="10">
    <location>
        <begin position="1619"/>
        <end position="1657"/>
    </location>
</feature>
<feature type="domain" description="EGF-like" evidence="10">
    <location>
        <begin position="1569"/>
        <end position="1608"/>
    </location>
</feature>
<keyword evidence="4 6" id="KW-1015">Disulfide bond</keyword>
<organism evidence="12 13">
    <name type="scientific">Syphacia muris</name>
    <dbReference type="NCBI Taxonomy" id="451379"/>
    <lineage>
        <taxon>Eukaryota</taxon>
        <taxon>Metazoa</taxon>
        <taxon>Ecdysozoa</taxon>
        <taxon>Nematoda</taxon>
        <taxon>Chromadorea</taxon>
        <taxon>Rhabditida</taxon>
        <taxon>Spirurina</taxon>
        <taxon>Oxyuridomorpha</taxon>
        <taxon>Oxyuroidea</taxon>
        <taxon>Oxyuridae</taxon>
        <taxon>Syphacia</taxon>
    </lineage>
</organism>
<dbReference type="PROSITE" id="PS50026">
    <property type="entry name" value="EGF_3"/>
    <property type="match status" value="35"/>
</dbReference>
<dbReference type="CDD" id="cd00054">
    <property type="entry name" value="EGF_CA"/>
    <property type="match status" value="8"/>
</dbReference>
<feature type="domain" description="EGF-like" evidence="10">
    <location>
        <begin position="1221"/>
        <end position="1259"/>
    </location>
</feature>
<feature type="domain" description="EGF-like" evidence="10">
    <location>
        <begin position="1016"/>
        <end position="1063"/>
    </location>
</feature>
<keyword evidence="8" id="KW-1133">Transmembrane helix</keyword>
<dbReference type="SMART" id="SM00286">
    <property type="entry name" value="PTI"/>
    <property type="match status" value="9"/>
</dbReference>
<feature type="domain" description="EGF-like" evidence="10">
    <location>
        <begin position="65"/>
        <end position="103"/>
    </location>
</feature>
<name>A0A0N5AGH0_9BILA</name>
<dbReference type="InterPro" id="IPR036465">
    <property type="entry name" value="vWFA_dom_sf"/>
</dbReference>
<feature type="domain" description="EGF-like" evidence="10">
    <location>
        <begin position="966"/>
        <end position="1006"/>
    </location>
</feature>
<comment type="caution">
    <text evidence="6">Lacks conserved residue(s) required for the propagation of feature annotation.</text>
</comment>
<dbReference type="Pfam" id="PF12661">
    <property type="entry name" value="hEGF"/>
    <property type="match status" value="5"/>
</dbReference>
<dbReference type="InterPro" id="IPR009030">
    <property type="entry name" value="Growth_fac_rcpt_cys_sf"/>
</dbReference>
<feature type="disulfide bond" evidence="6">
    <location>
        <begin position="2667"/>
        <end position="2684"/>
    </location>
</feature>
<dbReference type="PROSITE" id="PS50234">
    <property type="entry name" value="VWFA"/>
    <property type="match status" value="1"/>
</dbReference>
<dbReference type="Proteomes" id="UP000046393">
    <property type="component" value="Unplaced"/>
</dbReference>
<keyword evidence="8" id="KW-0472">Membrane</keyword>
<dbReference type="PRINTS" id="PR00453">
    <property type="entry name" value="VWFADOMAIN"/>
</dbReference>
<dbReference type="InterPro" id="IPR000152">
    <property type="entry name" value="EGF-type_Asp/Asn_hydroxyl_site"/>
</dbReference>
<feature type="domain" description="SEA" evidence="9">
    <location>
        <begin position="2338"/>
        <end position="2463"/>
    </location>
</feature>
<dbReference type="SUPFAM" id="SSF53300">
    <property type="entry name" value="vWA-like"/>
    <property type="match status" value="1"/>
</dbReference>
<keyword evidence="3" id="KW-0677">Repeat</keyword>
<keyword evidence="12" id="KW-1185">Reference proteome</keyword>
<feature type="domain" description="EGF-like" evidence="10">
    <location>
        <begin position="470"/>
        <end position="509"/>
    </location>
</feature>
<evidence type="ECO:0000256" key="3">
    <source>
        <dbReference type="ARBA" id="ARBA00022737"/>
    </source>
</evidence>
<dbReference type="PANTHER" id="PTHR12916">
    <property type="entry name" value="CYTOCHROME C OXIDASE POLYPEPTIDE VIC-2"/>
    <property type="match status" value="1"/>
</dbReference>
<dbReference type="SMART" id="SM00327">
    <property type="entry name" value="VWA"/>
    <property type="match status" value="1"/>
</dbReference>
<dbReference type="InterPro" id="IPR013032">
    <property type="entry name" value="EGF-like_CS"/>
</dbReference>
<dbReference type="PANTHER" id="PTHR12916:SF4">
    <property type="entry name" value="UNINFLATABLE, ISOFORM C"/>
    <property type="match status" value="1"/>
</dbReference>
<evidence type="ECO:0000256" key="1">
    <source>
        <dbReference type="ARBA" id="ARBA00022536"/>
    </source>
</evidence>
<dbReference type="InterPro" id="IPR057353">
    <property type="entry name" value="TNFR_nem"/>
</dbReference>
<accession>A0A0N5AGH0</accession>
<keyword evidence="1 6" id="KW-0245">EGF-like domain</keyword>
<evidence type="ECO:0000256" key="4">
    <source>
        <dbReference type="ARBA" id="ARBA00023157"/>
    </source>
</evidence>
<feature type="domain" description="EGF-like" evidence="10">
    <location>
        <begin position="2660"/>
        <end position="2696"/>
    </location>
</feature>
<keyword evidence="5" id="KW-0325">Glycoprotein</keyword>
<dbReference type="PROSITE" id="PS00022">
    <property type="entry name" value="EGF_1"/>
    <property type="match status" value="1"/>
</dbReference>
<dbReference type="FunFam" id="2.10.25.10:FF:000291">
    <property type="entry name" value="Transmembrane matrix receptor MUP-4"/>
    <property type="match status" value="2"/>
</dbReference>
<feature type="domain" description="EGF-like" evidence="10">
    <location>
        <begin position="163"/>
        <end position="202"/>
    </location>
</feature>
<dbReference type="PROSITE" id="PS00010">
    <property type="entry name" value="ASX_HYDROXYL"/>
    <property type="match status" value="27"/>
</dbReference>
<feature type="domain" description="EGF-like" evidence="10">
    <location>
        <begin position="1067"/>
        <end position="1106"/>
    </location>
</feature>
<dbReference type="InterPro" id="IPR000082">
    <property type="entry name" value="SEA_dom"/>
</dbReference>
<dbReference type="Pfam" id="PF07645">
    <property type="entry name" value="EGF_CA"/>
    <property type="match status" value="18"/>
</dbReference>
<dbReference type="GO" id="GO:0005509">
    <property type="term" value="F:calcium ion binding"/>
    <property type="evidence" value="ECO:0007669"/>
    <property type="project" value="InterPro"/>
</dbReference>
<dbReference type="PROSITE" id="PS01187">
    <property type="entry name" value="EGF_CA"/>
    <property type="match status" value="1"/>
</dbReference>
<feature type="domain" description="EGF-like" evidence="10">
    <location>
        <begin position="1975"/>
        <end position="2014"/>
    </location>
</feature>
<feature type="domain" description="EGF-like" evidence="10">
    <location>
        <begin position="1669"/>
        <end position="1707"/>
    </location>
</feature>
<evidence type="ECO:0000313" key="13">
    <source>
        <dbReference type="WBParaSite" id="SMUV_0000341901-mRNA-1"/>
    </source>
</evidence>
<dbReference type="Pfam" id="PF00008">
    <property type="entry name" value="EGF"/>
    <property type="match status" value="1"/>
</dbReference>
<feature type="domain" description="EGF-like" evidence="10">
    <location>
        <begin position="1765"/>
        <end position="1804"/>
    </location>
</feature>
<dbReference type="InterPro" id="IPR049883">
    <property type="entry name" value="NOTCH1_EGF-like"/>
</dbReference>
<feature type="domain" description="SEA" evidence="9">
    <location>
        <begin position="2162"/>
        <end position="2287"/>
    </location>
</feature>
<dbReference type="FunFam" id="3.40.50.410:FF:000047">
    <property type="entry name" value="von Willebrand factor A domain containing 2"/>
    <property type="match status" value="1"/>
</dbReference>
<evidence type="ECO:0000256" key="8">
    <source>
        <dbReference type="SAM" id="Phobius"/>
    </source>
</evidence>
<feature type="region of interest" description="Disordered" evidence="7">
    <location>
        <begin position="2906"/>
        <end position="2932"/>
    </location>
</feature>
<dbReference type="Gene3D" id="2.90.20.10">
    <property type="entry name" value="Plasmodium vivax P25 domain"/>
    <property type="match status" value="1"/>
</dbReference>
<evidence type="ECO:0000256" key="2">
    <source>
        <dbReference type="ARBA" id="ARBA00022729"/>
    </source>
</evidence>
<feature type="domain" description="EGF-like" evidence="10">
    <location>
        <begin position="1170"/>
        <end position="1209"/>
    </location>
</feature>
<feature type="domain" description="EGF-like" evidence="10">
    <location>
        <begin position="212"/>
        <end position="252"/>
    </location>
</feature>
<feature type="domain" description="EGF-like" evidence="10">
    <location>
        <begin position="1718"/>
        <end position="1756"/>
    </location>
</feature>
<feature type="domain" description="EGF-like" evidence="10">
    <location>
        <begin position="2615"/>
        <end position="2653"/>
    </location>
</feature>
<protein>
    <submittedName>
        <fullName evidence="13">EGF-like domain protein</fullName>
    </submittedName>
</protein>
<dbReference type="InterPro" id="IPR002035">
    <property type="entry name" value="VWF_A"/>
</dbReference>
<dbReference type="Pfam" id="PF12947">
    <property type="entry name" value="EGF_3"/>
    <property type="match status" value="2"/>
</dbReference>
<evidence type="ECO:0000259" key="11">
    <source>
        <dbReference type="PROSITE" id="PS50234"/>
    </source>
</evidence>
<feature type="domain" description="EGF-like" evidence="10">
    <location>
        <begin position="1271"/>
        <end position="1309"/>
    </location>
</feature>
<dbReference type="InterPro" id="IPR056590">
    <property type="entry name" value="Mua-3/Mup-4_EGF"/>
</dbReference>
<feature type="domain" description="EGF-like" evidence="10">
    <location>
        <begin position="2465"/>
        <end position="2502"/>
    </location>
</feature>
<dbReference type="InterPro" id="IPR001881">
    <property type="entry name" value="EGF-like_Ca-bd_dom"/>
</dbReference>
<dbReference type="Pfam" id="PF25478">
    <property type="entry name" value="EGF_Mua-3"/>
    <property type="match status" value="1"/>
</dbReference>
<feature type="domain" description="EGF-like" evidence="10">
    <location>
        <begin position="1822"/>
        <end position="1862"/>
    </location>
</feature>
<feature type="domain" description="EGF-like" evidence="10">
    <location>
        <begin position="1873"/>
        <end position="1914"/>
    </location>
</feature>
<feature type="domain" description="EGF-like" evidence="10">
    <location>
        <begin position="2512"/>
        <end position="2551"/>
    </location>
</feature>
<evidence type="ECO:0000256" key="6">
    <source>
        <dbReference type="PROSITE-ProRule" id="PRU00076"/>
    </source>
</evidence>
<evidence type="ECO:0000313" key="12">
    <source>
        <dbReference type="Proteomes" id="UP000046393"/>
    </source>
</evidence>
<dbReference type="SMART" id="SM00179">
    <property type="entry name" value="EGF_CA"/>
    <property type="match status" value="35"/>
</dbReference>
<evidence type="ECO:0000256" key="5">
    <source>
        <dbReference type="ARBA" id="ARBA00023180"/>
    </source>
</evidence>
<dbReference type="InterPro" id="IPR000742">
    <property type="entry name" value="EGF"/>
</dbReference>
<feature type="disulfide bond" evidence="6">
    <location>
        <begin position="1129"/>
        <end position="1146"/>
    </location>
</feature>
<dbReference type="PROSITE" id="PS50024">
    <property type="entry name" value="SEA"/>
    <property type="match status" value="2"/>
</dbReference>
<dbReference type="SMART" id="SM00181">
    <property type="entry name" value="EGF"/>
    <property type="match status" value="42"/>
</dbReference>
<dbReference type="PROSITE" id="PS01186">
    <property type="entry name" value="EGF_2"/>
    <property type="match status" value="1"/>
</dbReference>
<dbReference type="InterPro" id="IPR018097">
    <property type="entry name" value="EGF_Ca-bd_CS"/>
</dbReference>
<feature type="domain" description="EGF-like" evidence="10">
    <location>
        <begin position="1322"/>
        <end position="1360"/>
    </location>
</feature>
<feature type="transmembrane region" description="Helical" evidence="8">
    <location>
        <begin position="2704"/>
        <end position="2727"/>
    </location>
</feature>
<feature type="domain" description="EGF-like" evidence="10">
    <location>
        <begin position="420"/>
        <end position="458"/>
    </location>
</feature>
<feature type="domain" description="EGF-like" evidence="10">
    <location>
        <begin position="371"/>
        <end position="408"/>
    </location>
</feature>
<feature type="domain" description="EGF-like" evidence="10">
    <location>
        <begin position="1117"/>
        <end position="1158"/>
    </location>
</feature>
<feature type="domain" description="EGF-like" evidence="10">
    <location>
        <begin position="265"/>
        <end position="304"/>
    </location>
</feature>
<dbReference type="SUPFAM" id="SSF57196">
    <property type="entry name" value="EGF/Laminin"/>
    <property type="match status" value="6"/>
</dbReference>
<evidence type="ECO:0000259" key="9">
    <source>
        <dbReference type="PROSITE" id="PS50024"/>
    </source>
</evidence>
<feature type="domain" description="EGF-like" evidence="10">
    <location>
        <begin position="2560"/>
        <end position="2597"/>
    </location>
</feature>
<dbReference type="Pfam" id="PF00092">
    <property type="entry name" value="VWA"/>
    <property type="match status" value="1"/>
</dbReference>
<evidence type="ECO:0000259" key="10">
    <source>
        <dbReference type="PROSITE" id="PS50026"/>
    </source>
</evidence>
<feature type="disulfide bond" evidence="6">
    <location>
        <begin position="2686"/>
        <end position="2695"/>
    </location>
</feature>
<dbReference type="InterPro" id="IPR024731">
    <property type="entry name" value="NELL2-like_EGF"/>
</dbReference>
<dbReference type="Gene3D" id="3.40.50.410">
    <property type="entry name" value="von Willebrand factor, type A domain"/>
    <property type="match status" value="1"/>
</dbReference>
<keyword evidence="2" id="KW-0732">Signal</keyword>
<dbReference type="WBParaSite" id="SMUV_0000341901-mRNA-1">
    <property type="protein sequence ID" value="SMUV_0000341901-mRNA-1"/>
    <property type="gene ID" value="SMUV_0000341901"/>
</dbReference>
<dbReference type="SUPFAM" id="SSF82671">
    <property type="entry name" value="SEA domain"/>
    <property type="match status" value="1"/>
</dbReference>
<proteinExistence type="predicted"/>
<feature type="domain" description="EGF-like" evidence="10">
    <location>
        <begin position="1422"/>
        <end position="1461"/>
    </location>
</feature>
<feature type="domain" description="EGF-like" evidence="10">
    <location>
        <begin position="1519"/>
        <end position="1558"/>
    </location>
</feature>
<feature type="region of interest" description="Disordered" evidence="7">
    <location>
        <begin position="2947"/>
        <end position="2974"/>
    </location>
</feature>
<dbReference type="SMART" id="SM00200">
    <property type="entry name" value="SEA"/>
    <property type="match status" value="2"/>
</dbReference>
<feature type="domain" description="EGF-like" evidence="10">
    <location>
        <begin position="1471"/>
        <end position="1510"/>
    </location>
</feature>
<feature type="domain" description="EGF-like" evidence="10">
    <location>
        <begin position="2023"/>
        <end position="2062"/>
    </location>
</feature>
<dbReference type="STRING" id="451379.A0A0N5AGH0"/>
<dbReference type="InterPro" id="IPR036364">
    <property type="entry name" value="SEA_dom_sf"/>
</dbReference>
<dbReference type="Pfam" id="PF25314">
    <property type="entry name" value="TNFR_nem"/>
    <property type="match status" value="3"/>
</dbReference>
<feature type="domain" description="EGF-like" evidence="10">
    <location>
        <begin position="2069"/>
        <end position="2108"/>
    </location>
</feature>
<feature type="domain" description="VWFA" evidence="11">
    <location>
        <begin position="530"/>
        <end position="706"/>
    </location>
</feature>